<dbReference type="Proteomes" id="UP000011778">
    <property type="component" value="Unassembled WGS sequence"/>
</dbReference>
<accession>M3ISD5</accession>
<evidence type="ECO:0000313" key="2">
    <source>
        <dbReference type="Proteomes" id="UP000011778"/>
    </source>
</evidence>
<organism evidence="1 2">
    <name type="scientific">Leptospira interrogans serovar Copenhageni str. LT2050</name>
    <dbReference type="NCBI Taxonomy" id="1001598"/>
    <lineage>
        <taxon>Bacteria</taxon>
        <taxon>Pseudomonadati</taxon>
        <taxon>Spirochaetota</taxon>
        <taxon>Spirochaetia</taxon>
        <taxon>Leptospirales</taxon>
        <taxon>Leptospiraceae</taxon>
        <taxon>Leptospira</taxon>
    </lineage>
</organism>
<dbReference type="EMBL" id="AFMD02000029">
    <property type="protein sequence ID" value="EMG24053.1"/>
    <property type="molecule type" value="Genomic_DNA"/>
</dbReference>
<dbReference type="AlphaFoldDB" id="M3ISD5"/>
<evidence type="ECO:0000313" key="1">
    <source>
        <dbReference type="EMBL" id="EMG24053.1"/>
    </source>
</evidence>
<proteinExistence type="predicted"/>
<comment type="caution">
    <text evidence="1">The sequence shown here is derived from an EMBL/GenBank/DDBJ whole genome shotgun (WGS) entry which is preliminary data.</text>
</comment>
<sequence>MEVNLESFLQEPISRNRFLKLVLKLSAFLMLPGLGACSNGSIPKLRGLKETQYLGFKSIGEVFLKGNPILDFDLGIAADDYIYGHPTPIDTEDIILLLGRIPSSTLAAFIFDFSLQSMSSLNIEEREKRLLSWKTSSLGIKRGIYSILRQTSFFLVSKDQRIQKLAGYEG</sequence>
<reference evidence="1 2" key="1">
    <citation type="submission" date="2013-02" db="EMBL/GenBank/DDBJ databases">
        <authorList>
            <person name="Harkins D.M."/>
            <person name="Durkin A.S."/>
            <person name="Brinkac L.M."/>
            <person name="Haft D.H."/>
            <person name="Selengut J.D."/>
            <person name="Sanka R."/>
            <person name="DePew J."/>
            <person name="Purushe J."/>
            <person name="Tulsiani S.M."/>
            <person name="Graham G.C."/>
            <person name="Burns M.-A."/>
            <person name="Dohnt M.F."/>
            <person name="Smythe L.D."/>
            <person name="McKay D.B."/>
            <person name="Craig S.B."/>
            <person name="Vinetz J.M."/>
            <person name="Sutton G.G."/>
            <person name="Nierman W.C."/>
            <person name="Fouts D.E."/>
        </authorList>
    </citation>
    <scope>NUCLEOTIDE SEQUENCE [LARGE SCALE GENOMIC DNA]</scope>
    <source>
        <strain evidence="1 2">LT2050</strain>
    </source>
</reference>
<gene>
    <name evidence="1" type="ORF">LEP1GSC150_5014</name>
</gene>
<name>M3ISD5_LEPIT</name>
<protein>
    <submittedName>
        <fullName evidence="1">Uncharacterized protein</fullName>
    </submittedName>
</protein>